<evidence type="ECO:0000313" key="2">
    <source>
        <dbReference type="Proteomes" id="UP000290378"/>
    </source>
</evidence>
<dbReference type="InterPro" id="IPR011990">
    <property type="entry name" value="TPR-like_helical_dom_sf"/>
</dbReference>
<protein>
    <submittedName>
        <fullName evidence="1">Uncharacterized protein</fullName>
    </submittedName>
</protein>
<dbReference type="PROSITE" id="PS50005">
    <property type="entry name" value="TPR"/>
    <property type="match status" value="1"/>
</dbReference>
<organism evidence="1 2">
    <name type="scientific">Arcobacter cloacae</name>
    <dbReference type="NCBI Taxonomy" id="1054034"/>
    <lineage>
        <taxon>Bacteria</taxon>
        <taxon>Pseudomonadati</taxon>
        <taxon>Campylobacterota</taxon>
        <taxon>Epsilonproteobacteria</taxon>
        <taxon>Campylobacterales</taxon>
        <taxon>Arcobacteraceae</taxon>
        <taxon>Arcobacter</taxon>
    </lineage>
</organism>
<dbReference type="Gene3D" id="1.25.40.10">
    <property type="entry name" value="Tetratricopeptide repeat domain"/>
    <property type="match status" value="1"/>
</dbReference>
<keyword evidence="2" id="KW-1185">Reference proteome</keyword>
<comment type="caution">
    <text evidence="1">The sequence shown here is derived from an EMBL/GenBank/DDBJ whole genome shotgun (WGS) entry which is preliminary data.</text>
</comment>
<proteinExistence type="predicted"/>
<reference evidence="1 2" key="1">
    <citation type="submission" date="2017-09" db="EMBL/GenBank/DDBJ databases">
        <title>Genomics of the genus Arcobacter.</title>
        <authorList>
            <person name="Perez-Cataluna A."/>
            <person name="Figueras M.J."/>
            <person name="Salas-Masso N."/>
        </authorList>
    </citation>
    <scope>NUCLEOTIDE SEQUENCE [LARGE SCALE GENOMIC DNA]</scope>
    <source>
        <strain evidence="1 2">CECT 7834</strain>
    </source>
</reference>
<dbReference type="Proteomes" id="UP000290378">
    <property type="component" value="Unassembled WGS sequence"/>
</dbReference>
<dbReference type="RefSeq" id="WP_129013143.1">
    <property type="nucleotide sequence ID" value="NZ_CBCSEI010000005.1"/>
</dbReference>
<dbReference type="EMBL" id="NXII01000005">
    <property type="protein sequence ID" value="RXI41914.1"/>
    <property type="molecule type" value="Genomic_DNA"/>
</dbReference>
<dbReference type="SUPFAM" id="SSF48452">
    <property type="entry name" value="TPR-like"/>
    <property type="match status" value="1"/>
</dbReference>
<dbReference type="AlphaFoldDB" id="A0A6M8N880"/>
<gene>
    <name evidence="1" type="ORF">CP963_04945</name>
</gene>
<accession>A0A6M8N880</accession>
<dbReference type="Pfam" id="PF13174">
    <property type="entry name" value="TPR_6"/>
    <property type="match status" value="1"/>
</dbReference>
<name>A0A6M8N880_9BACT</name>
<evidence type="ECO:0000313" key="1">
    <source>
        <dbReference type="EMBL" id="RXI41914.1"/>
    </source>
</evidence>
<dbReference type="InterPro" id="IPR019734">
    <property type="entry name" value="TPR_rpt"/>
</dbReference>
<sequence>MNKYLLSLLVVSSLTVAEEVSVYDAGGLNSNSYGLSSSEKHILKNQSNISNLSSQLGEIDSLVKAINRRLEGLESTYEGDSAKINATSRKVDELMQKIGTSSDLASNNTSGNSGQLDSEISDNLNSLKTALTKLTSLVNKINSEYVSSTELEKNMQQFITREEFEALKKSMGLKTTQVAPTKTNESKSSGVEEIKKNLTSEERAKLMADAKKDYDAKNFNSAIPKYERLVELNYKPAEGNFYLGQMWYVRKKYDLAISHFKKSAMLNDKAAYMPTLLLHSAISFESTKDKSNAKSFYSTLIDLYPNSNEAKVAKQNLSKLK</sequence>